<dbReference type="SUPFAM" id="SSF53335">
    <property type="entry name" value="S-adenosyl-L-methionine-dependent methyltransferases"/>
    <property type="match status" value="1"/>
</dbReference>
<reference evidence="4" key="1">
    <citation type="journal article" date="2019" name="Int. J. Syst. Evol. Microbiol.">
        <title>The Global Catalogue of Microorganisms (GCM) 10K type strain sequencing project: providing services to taxonomists for standard genome sequencing and annotation.</title>
        <authorList>
            <consortium name="The Broad Institute Genomics Platform"/>
            <consortium name="The Broad Institute Genome Sequencing Center for Infectious Disease"/>
            <person name="Wu L."/>
            <person name="Ma J."/>
        </authorList>
    </citation>
    <scope>NUCLEOTIDE SEQUENCE [LARGE SCALE GENOMIC DNA]</scope>
    <source>
        <strain evidence="4">CCUG 56607</strain>
    </source>
</reference>
<keyword evidence="1 3" id="KW-0489">Methyltransferase</keyword>
<accession>A0ABW3KYL0</accession>
<evidence type="ECO:0000256" key="1">
    <source>
        <dbReference type="ARBA" id="ARBA00022603"/>
    </source>
</evidence>
<comment type="caution">
    <text evidence="3">The sequence shown here is derived from an EMBL/GenBank/DDBJ whole genome shotgun (WGS) entry which is preliminary data.</text>
</comment>
<dbReference type="PANTHER" id="PTHR12049">
    <property type="entry name" value="PROTEIN ARGININE METHYLTRANSFERASE NDUFAF7, MITOCHONDRIAL"/>
    <property type="match status" value="1"/>
</dbReference>
<sequence length="361" mass="41698">METKIKKLIADTKEKCISYDTYIEHVLYDELDGYYQRMTKKIGKQGDFYTSSMVHPVFAETIADYVLDFCMTHGLPLKFCEVGGGTGDFAAQITSYLDNKAISWEYFFIEKSDVHTSEAKNKISDDRFHTYESLELFYNENGPFSGVVFSNEWLDAQPVKVIKKLNGDIMEVKVGMNEKDQLTEMTVRADAELMGKVEDYRLTLKEGYRMEIPVYMEESVRLLDKVLQKGMVITIDYGYEEEEWNHPARMEGSLRGYLNHELKESVLDHPGEMDITHHVHWGIWNKITSAKGFQTILHEKQNAFLLQAGMMTHLIPHESRNPFSEESKRNRAIQTFLLGDGISNFFDVCVQVKGLKVEKDQ</sequence>
<dbReference type="Proteomes" id="UP001596990">
    <property type="component" value="Unassembled WGS sequence"/>
</dbReference>
<name>A0ABW3KYL0_9BACI</name>
<evidence type="ECO:0000256" key="2">
    <source>
        <dbReference type="ARBA" id="ARBA00022679"/>
    </source>
</evidence>
<dbReference type="InterPro" id="IPR003788">
    <property type="entry name" value="NDUFAF7"/>
</dbReference>
<gene>
    <name evidence="3" type="ORF">ACFQ2J_05945</name>
</gene>
<evidence type="ECO:0000313" key="3">
    <source>
        <dbReference type="EMBL" id="MFD1018740.1"/>
    </source>
</evidence>
<keyword evidence="4" id="KW-1185">Reference proteome</keyword>
<evidence type="ECO:0000313" key="4">
    <source>
        <dbReference type="Proteomes" id="UP001596990"/>
    </source>
</evidence>
<dbReference type="Pfam" id="PF02636">
    <property type="entry name" value="Methyltransf_28"/>
    <property type="match status" value="1"/>
</dbReference>
<dbReference type="EMBL" id="JBHTKL010000001">
    <property type="protein sequence ID" value="MFD1018740.1"/>
    <property type="molecule type" value="Genomic_DNA"/>
</dbReference>
<dbReference type="Gene3D" id="3.40.50.12710">
    <property type="match status" value="1"/>
</dbReference>
<dbReference type="RefSeq" id="WP_386057470.1">
    <property type="nucleotide sequence ID" value="NZ_JBHTKL010000001.1"/>
</dbReference>
<proteinExistence type="predicted"/>
<dbReference type="InterPro" id="IPR029063">
    <property type="entry name" value="SAM-dependent_MTases_sf"/>
</dbReference>
<dbReference type="EC" id="2.1.1.-" evidence="3"/>
<dbReference type="GO" id="GO:0032259">
    <property type="term" value="P:methylation"/>
    <property type="evidence" value="ECO:0007669"/>
    <property type="project" value="UniProtKB-KW"/>
</dbReference>
<dbReference type="PANTHER" id="PTHR12049:SF7">
    <property type="entry name" value="PROTEIN ARGININE METHYLTRANSFERASE NDUFAF7, MITOCHONDRIAL"/>
    <property type="match status" value="1"/>
</dbReference>
<dbReference type="InterPro" id="IPR038375">
    <property type="entry name" value="NDUFAF7_sf"/>
</dbReference>
<organism evidence="3 4">
    <name type="scientific">Thalassobacillus hwangdonensis</name>
    <dbReference type="NCBI Taxonomy" id="546108"/>
    <lineage>
        <taxon>Bacteria</taxon>
        <taxon>Bacillati</taxon>
        <taxon>Bacillota</taxon>
        <taxon>Bacilli</taxon>
        <taxon>Bacillales</taxon>
        <taxon>Bacillaceae</taxon>
        <taxon>Thalassobacillus</taxon>
    </lineage>
</organism>
<protein>
    <submittedName>
        <fullName evidence="3">SAM-dependent methyltransferase</fullName>
        <ecNumber evidence="3">2.1.1.-</ecNumber>
    </submittedName>
</protein>
<dbReference type="GO" id="GO:0008168">
    <property type="term" value="F:methyltransferase activity"/>
    <property type="evidence" value="ECO:0007669"/>
    <property type="project" value="UniProtKB-KW"/>
</dbReference>
<keyword evidence="2 3" id="KW-0808">Transferase</keyword>